<reference evidence="2 3" key="1">
    <citation type="submission" date="2019-02" db="EMBL/GenBank/DDBJ databases">
        <title>Deep-cultivation of Planctomycetes and their phenomic and genomic characterization uncovers novel biology.</title>
        <authorList>
            <person name="Wiegand S."/>
            <person name="Jogler M."/>
            <person name="Boedeker C."/>
            <person name="Pinto D."/>
            <person name="Vollmers J."/>
            <person name="Rivas-Marin E."/>
            <person name="Kohn T."/>
            <person name="Peeters S.H."/>
            <person name="Heuer A."/>
            <person name="Rast P."/>
            <person name="Oberbeckmann S."/>
            <person name="Bunk B."/>
            <person name="Jeske O."/>
            <person name="Meyerdierks A."/>
            <person name="Storesund J.E."/>
            <person name="Kallscheuer N."/>
            <person name="Luecker S."/>
            <person name="Lage O.M."/>
            <person name="Pohl T."/>
            <person name="Merkel B.J."/>
            <person name="Hornburger P."/>
            <person name="Mueller R.-W."/>
            <person name="Bruemmer F."/>
            <person name="Labrenz M."/>
            <person name="Spormann A.M."/>
            <person name="Op Den Camp H."/>
            <person name="Overmann J."/>
            <person name="Amann R."/>
            <person name="Jetten M.S.M."/>
            <person name="Mascher T."/>
            <person name="Medema M.H."/>
            <person name="Devos D.P."/>
            <person name="Kaster A.-K."/>
            <person name="Ovreas L."/>
            <person name="Rohde M."/>
            <person name="Galperin M.Y."/>
            <person name="Jogler C."/>
        </authorList>
    </citation>
    <scope>NUCLEOTIDE SEQUENCE [LARGE SCALE GENOMIC DNA]</scope>
    <source>
        <strain evidence="2 3">Pla52n</strain>
    </source>
</reference>
<dbReference type="AlphaFoldDB" id="A0A5C6AZ88"/>
<sequence>MGLTPHALCCRRIRDWEIKAAGSVGGNDARRGEENVAIRGNYPRHVFFLRTGKSSPPPSSLRKATADMKGPAADASGLTEATDRWRFVLQFEQSSDRMILANSSRYSWSSLGKSSPKVAWSAAPCWNLRLGKTGMSTPVICFTPLATISPLSA</sequence>
<keyword evidence="3" id="KW-1185">Reference proteome</keyword>
<organism evidence="2 3">
    <name type="scientific">Stieleria varia</name>
    <dbReference type="NCBI Taxonomy" id="2528005"/>
    <lineage>
        <taxon>Bacteria</taxon>
        <taxon>Pseudomonadati</taxon>
        <taxon>Planctomycetota</taxon>
        <taxon>Planctomycetia</taxon>
        <taxon>Pirellulales</taxon>
        <taxon>Pirellulaceae</taxon>
        <taxon>Stieleria</taxon>
    </lineage>
</organism>
<evidence type="ECO:0000313" key="3">
    <source>
        <dbReference type="Proteomes" id="UP000320176"/>
    </source>
</evidence>
<name>A0A5C6AZ88_9BACT</name>
<dbReference type="EMBL" id="SJPN01000003">
    <property type="protein sequence ID" value="TWU04306.1"/>
    <property type="molecule type" value="Genomic_DNA"/>
</dbReference>
<evidence type="ECO:0000313" key="2">
    <source>
        <dbReference type="EMBL" id="TWU04306.1"/>
    </source>
</evidence>
<feature type="region of interest" description="Disordered" evidence="1">
    <location>
        <begin position="53"/>
        <end position="76"/>
    </location>
</feature>
<gene>
    <name evidence="2" type="ORF">Pla52n_23460</name>
</gene>
<accession>A0A5C6AZ88</accession>
<dbReference type="Proteomes" id="UP000320176">
    <property type="component" value="Unassembled WGS sequence"/>
</dbReference>
<proteinExistence type="predicted"/>
<comment type="caution">
    <text evidence="2">The sequence shown here is derived from an EMBL/GenBank/DDBJ whole genome shotgun (WGS) entry which is preliminary data.</text>
</comment>
<protein>
    <submittedName>
        <fullName evidence="2">Uncharacterized protein</fullName>
    </submittedName>
</protein>
<evidence type="ECO:0000256" key="1">
    <source>
        <dbReference type="SAM" id="MobiDB-lite"/>
    </source>
</evidence>